<name>A0A2W1J8R5_9CYAN</name>
<reference evidence="1 2" key="1">
    <citation type="journal article" date="2018" name="Sci. Rep.">
        <title>A novel species of the marine cyanobacterium Acaryochloris with a unique pigment content and lifestyle.</title>
        <authorList>
            <person name="Partensky F."/>
            <person name="Six C."/>
            <person name="Ratin M."/>
            <person name="Garczarek L."/>
            <person name="Vaulot D."/>
            <person name="Probert I."/>
            <person name="Calteau A."/>
            <person name="Gourvil P."/>
            <person name="Marie D."/>
            <person name="Grebert T."/>
            <person name="Bouchier C."/>
            <person name="Le Panse S."/>
            <person name="Gachenot M."/>
            <person name="Rodriguez F."/>
            <person name="Garrido J.L."/>
        </authorList>
    </citation>
    <scope>NUCLEOTIDE SEQUENCE [LARGE SCALE GENOMIC DNA]</scope>
    <source>
        <strain evidence="1 2">RCC1774</strain>
    </source>
</reference>
<protein>
    <submittedName>
        <fullName evidence="1">Uncharacterized protein</fullName>
    </submittedName>
</protein>
<proteinExistence type="predicted"/>
<evidence type="ECO:0000313" key="2">
    <source>
        <dbReference type="Proteomes" id="UP000248857"/>
    </source>
</evidence>
<dbReference type="RefSeq" id="WP_146242444.1">
    <property type="nucleotide sequence ID" value="NZ_CAWNWM010000034.1"/>
</dbReference>
<dbReference type="AlphaFoldDB" id="A0A2W1J8R5"/>
<evidence type="ECO:0000313" key="1">
    <source>
        <dbReference type="EMBL" id="PZD70526.1"/>
    </source>
</evidence>
<comment type="caution">
    <text evidence="1">The sequence shown here is derived from an EMBL/GenBank/DDBJ whole genome shotgun (WGS) entry which is preliminary data.</text>
</comment>
<organism evidence="1 2">
    <name type="scientific">Acaryochloris thomasi RCC1774</name>
    <dbReference type="NCBI Taxonomy" id="1764569"/>
    <lineage>
        <taxon>Bacteria</taxon>
        <taxon>Bacillati</taxon>
        <taxon>Cyanobacteriota</taxon>
        <taxon>Cyanophyceae</taxon>
        <taxon>Acaryochloridales</taxon>
        <taxon>Acaryochloridaceae</taxon>
        <taxon>Acaryochloris</taxon>
        <taxon>Acaryochloris thomasi</taxon>
    </lineage>
</organism>
<dbReference type="Proteomes" id="UP000248857">
    <property type="component" value="Unassembled WGS sequence"/>
</dbReference>
<gene>
    <name evidence="1" type="ORF">C1752_10955</name>
</gene>
<keyword evidence="2" id="KW-1185">Reference proteome</keyword>
<dbReference type="OrthoDB" id="3395557at2"/>
<sequence>MRLSQALHTAARHYCQRQSSYWDQYSNKLSQTKPRPSNYQQVLLDGYARSNVLRVICIAIEQLNPDELNDLEQTRDCISQIGRVAQEPRLRPNMGQTTEPEVSLLDFGVCSDDAISHEREAFCNYVEELSESHLKSIEPLPYQRVLSPAESSNIWHQLRDRWRVVGPYWYPLSNRRLPGIAAFDADAFEEFCTSFSLIDLLASREITRILELREYGIEYEQDVSLFDPVYSNYEGYWVSDGFDWIIYASHECSVTLGGWLLKEVKAQWQDWEQHAW</sequence>
<accession>A0A2W1J8R5</accession>
<dbReference type="EMBL" id="PQWO01000034">
    <property type="protein sequence ID" value="PZD70526.1"/>
    <property type="molecule type" value="Genomic_DNA"/>
</dbReference>